<dbReference type="STRING" id="1147741.A0A0R3S3W4"/>
<keyword evidence="1" id="KW-0472">Membrane</keyword>
<evidence type="ECO:0000313" key="2">
    <source>
        <dbReference type="Proteomes" id="UP000050640"/>
    </source>
</evidence>
<dbReference type="Proteomes" id="UP000050640">
    <property type="component" value="Unplaced"/>
</dbReference>
<sequence>MTSPAITSTTSTSENLLRTLPGIILLVLILVNFCLLNSFAIIFNLRMKILASSTSSDDERSTLPELTFIFNHTTTPFFHSKQPTKTMDTNLINGTKQLLSNITIEYIPQQMDHPK</sequence>
<proteinExistence type="predicted"/>
<reference evidence="3" key="1">
    <citation type="submission" date="2017-02" db="UniProtKB">
        <authorList>
            <consortium name="WormBaseParasite"/>
        </authorList>
    </citation>
    <scope>IDENTIFICATION</scope>
</reference>
<dbReference type="AlphaFoldDB" id="A0A0R3S3W4"/>
<keyword evidence="1" id="KW-0812">Transmembrane</keyword>
<keyword evidence="2" id="KW-1185">Reference proteome</keyword>
<organism evidence="2 3">
    <name type="scientific">Elaeophora elaphi</name>
    <dbReference type="NCBI Taxonomy" id="1147741"/>
    <lineage>
        <taxon>Eukaryota</taxon>
        <taxon>Metazoa</taxon>
        <taxon>Ecdysozoa</taxon>
        <taxon>Nematoda</taxon>
        <taxon>Chromadorea</taxon>
        <taxon>Rhabditida</taxon>
        <taxon>Spirurina</taxon>
        <taxon>Spiruromorpha</taxon>
        <taxon>Filarioidea</taxon>
        <taxon>Onchocercidae</taxon>
        <taxon>Elaeophora</taxon>
    </lineage>
</organism>
<evidence type="ECO:0000313" key="3">
    <source>
        <dbReference type="WBParaSite" id="EEL_0000946701-mRNA-1"/>
    </source>
</evidence>
<protein>
    <submittedName>
        <fullName evidence="3">DUF4408 domain-containing protein</fullName>
    </submittedName>
</protein>
<accession>A0A0R3S3W4</accession>
<name>A0A0R3S3W4_9BILA</name>
<keyword evidence="1" id="KW-1133">Transmembrane helix</keyword>
<dbReference type="WBParaSite" id="EEL_0000946701-mRNA-1">
    <property type="protein sequence ID" value="EEL_0000946701-mRNA-1"/>
    <property type="gene ID" value="EEL_0000946701"/>
</dbReference>
<feature type="transmembrane region" description="Helical" evidence="1">
    <location>
        <begin position="20"/>
        <end position="43"/>
    </location>
</feature>
<evidence type="ECO:0000256" key="1">
    <source>
        <dbReference type="SAM" id="Phobius"/>
    </source>
</evidence>